<keyword evidence="2" id="KW-1185">Reference proteome</keyword>
<evidence type="ECO:0000313" key="2">
    <source>
        <dbReference type="Proteomes" id="UP000663942"/>
    </source>
</evidence>
<sequence length="76" mass="8707">MSKLVRSQAGVKLERVEHLAARQKRETFFRLTTHRKASERLIFDEAEAQRAFAREVAASLEDDVVKGLIRRGVVDL</sequence>
<dbReference type="RefSeq" id="WP_207823975.1">
    <property type="nucleotide sequence ID" value="NZ_CP062006.1"/>
</dbReference>
<accession>A0ABX7SKG5</accession>
<protein>
    <recommendedName>
        <fullName evidence="3">Chromosome partitioning protein ParB</fullName>
    </recommendedName>
</protein>
<reference evidence="1 2" key="1">
    <citation type="submission" date="2020-09" db="EMBL/GenBank/DDBJ databases">
        <title>Brevundimonas sp. LVF1 isolated from an oligotrophic pond in Goettingen, Germany.</title>
        <authorList>
            <person name="Friedrich I."/>
            <person name="Klassen A."/>
            <person name="Neubauer H."/>
            <person name="Schneider D."/>
            <person name="Hertel R."/>
            <person name="Daniel R."/>
        </authorList>
    </citation>
    <scope>NUCLEOTIDE SEQUENCE [LARGE SCALE GENOMIC DNA]</scope>
    <source>
        <strain evidence="1 2">LVF1</strain>
    </source>
</reference>
<dbReference type="Proteomes" id="UP000663942">
    <property type="component" value="Chromosome"/>
</dbReference>
<gene>
    <name evidence="1" type="ORF">IFE19_15845</name>
</gene>
<proteinExistence type="predicted"/>
<dbReference type="EMBL" id="CP062006">
    <property type="protein sequence ID" value="QTC87533.1"/>
    <property type="molecule type" value="Genomic_DNA"/>
</dbReference>
<name>A0ABX7SKG5_9CAUL</name>
<evidence type="ECO:0000313" key="1">
    <source>
        <dbReference type="EMBL" id="QTC87533.1"/>
    </source>
</evidence>
<organism evidence="1 2">
    <name type="scientific">Brevundimonas pondensis</name>
    <dbReference type="NCBI Taxonomy" id="2774189"/>
    <lineage>
        <taxon>Bacteria</taxon>
        <taxon>Pseudomonadati</taxon>
        <taxon>Pseudomonadota</taxon>
        <taxon>Alphaproteobacteria</taxon>
        <taxon>Caulobacterales</taxon>
        <taxon>Caulobacteraceae</taxon>
        <taxon>Brevundimonas</taxon>
    </lineage>
</organism>
<evidence type="ECO:0008006" key="3">
    <source>
        <dbReference type="Google" id="ProtNLM"/>
    </source>
</evidence>